<feature type="non-terminal residue" evidence="2">
    <location>
        <position position="161"/>
    </location>
</feature>
<gene>
    <name evidence="2" type="ORF">g.1219</name>
</gene>
<evidence type="ECO:0000256" key="1">
    <source>
        <dbReference type="SAM" id="MobiDB-lite"/>
    </source>
</evidence>
<feature type="compositionally biased region" description="Basic and acidic residues" evidence="1">
    <location>
        <begin position="115"/>
        <end position="126"/>
    </location>
</feature>
<evidence type="ECO:0000313" key="2">
    <source>
        <dbReference type="EMBL" id="JAS29764.1"/>
    </source>
</evidence>
<name>A0A1B6DVQ1_9HEMI</name>
<feature type="compositionally biased region" description="Basic and acidic residues" evidence="1">
    <location>
        <begin position="12"/>
        <end position="24"/>
    </location>
</feature>
<organism evidence="2">
    <name type="scientific">Clastoptera arizonana</name>
    <name type="common">Arizona spittle bug</name>
    <dbReference type="NCBI Taxonomy" id="38151"/>
    <lineage>
        <taxon>Eukaryota</taxon>
        <taxon>Metazoa</taxon>
        <taxon>Ecdysozoa</taxon>
        <taxon>Arthropoda</taxon>
        <taxon>Hexapoda</taxon>
        <taxon>Insecta</taxon>
        <taxon>Pterygota</taxon>
        <taxon>Neoptera</taxon>
        <taxon>Paraneoptera</taxon>
        <taxon>Hemiptera</taxon>
        <taxon>Auchenorrhyncha</taxon>
        <taxon>Cercopoidea</taxon>
        <taxon>Clastopteridae</taxon>
        <taxon>Clastoptera</taxon>
    </lineage>
</organism>
<dbReference type="AlphaFoldDB" id="A0A1B6DVQ1"/>
<feature type="non-terminal residue" evidence="2">
    <location>
        <position position="1"/>
    </location>
</feature>
<feature type="compositionally biased region" description="Polar residues" evidence="1">
    <location>
        <begin position="143"/>
        <end position="161"/>
    </location>
</feature>
<feature type="region of interest" description="Disordered" evidence="1">
    <location>
        <begin position="115"/>
        <end position="161"/>
    </location>
</feature>
<sequence>AHQLPTPQRSLETSRENSYEHDDTPTQSMPAQHGQHLTPGHPHHSRRRMPPRDDYYTQLPGDTRLYGEQDQDPLFYNSRPMSHKESSRRRKTTWDYENSQTSWYSAESEFQDVGYDQRDCKSRDYPENYYTSSNHQTSKRNKGASTNRRPSLERQTTLYDD</sequence>
<protein>
    <submittedName>
        <fullName evidence="2">Uncharacterized protein</fullName>
    </submittedName>
</protein>
<dbReference type="EMBL" id="GEDC01007534">
    <property type="protein sequence ID" value="JAS29764.1"/>
    <property type="molecule type" value="Transcribed_RNA"/>
</dbReference>
<accession>A0A1B6DVQ1</accession>
<proteinExistence type="predicted"/>
<reference evidence="2" key="1">
    <citation type="submission" date="2015-12" db="EMBL/GenBank/DDBJ databases">
        <title>De novo transcriptome assembly of four potential Pierce s Disease insect vectors from Arizona vineyards.</title>
        <authorList>
            <person name="Tassone E.E."/>
        </authorList>
    </citation>
    <scope>NUCLEOTIDE SEQUENCE</scope>
</reference>
<feature type="compositionally biased region" description="Polar residues" evidence="1">
    <location>
        <begin position="1"/>
        <end position="11"/>
    </location>
</feature>
<feature type="region of interest" description="Disordered" evidence="1">
    <location>
        <begin position="1"/>
        <end position="98"/>
    </location>
</feature>